<protein>
    <submittedName>
        <fullName evidence="1">P protein</fullName>
    </submittedName>
</protein>
<evidence type="ECO:0000313" key="2">
    <source>
        <dbReference type="Proteomes" id="UP001253161"/>
    </source>
</evidence>
<name>A0AAE9LFW9_9RHAB</name>
<sequence length="279" mass="32184">MSNSNICDDLFNSRKMLAKINVSAFDISKQISEDYGTTRGTDELNDIEYEENEEKKGLEKIKDTLTGDEIMTPNIFSRMVHTPLEKANFELSEQRNRLIKQTTDQKQVTFDINDQDKPSSSHRSYEDGYMKAICDINNLLLNENFKLEIIRDPEGKLIINKKTSYLMFEESEKTVKSDDSSCSVKTDIELDASVTDSESYGIYPPLYYDLMFGGKVDISVRELLDEVRNSNLGRSDLDTLTQLLDNNLENRNAKDILKFLKYSKKHSKLVYQVARKYKV</sequence>
<accession>A0AAE9LFW9</accession>
<organism evidence="1 2">
    <name type="scientific">Shanxi Arboretum virus</name>
    <dbReference type="NCBI Taxonomy" id="2951068"/>
    <lineage>
        <taxon>Viruses</taxon>
        <taxon>Riboviria</taxon>
        <taxon>Orthornavirae</taxon>
        <taxon>Negarnaviricota</taxon>
        <taxon>Haploviricotina</taxon>
        <taxon>Monjiviricetes</taxon>
        <taxon>Mononegavirales</taxon>
        <taxon>Rhabdoviridae</taxon>
        <taxon>Alpharhabdovirinae</taxon>
        <taxon>Almendravirus</taxon>
        <taxon>Almendravirus shanxi</taxon>
    </lineage>
</organism>
<proteinExistence type="predicted"/>
<evidence type="ECO:0000313" key="1">
    <source>
        <dbReference type="EMBL" id="URZ95406.1"/>
    </source>
</evidence>
<keyword evidence="2" id="KW-1185">Reference proteome</keyword>
<dbReference type="Proteomes" id="UP001253161">
    <property type="component" value="Segment"/>
</dbReference>
<reference evidence="2" key="1">
    <citation type="journal article" date="2022" name="Pathogens">
        <title>Two Rhabdoviruses, One Novel, Isolated from Armigeres subalbatus in China.</title>
        <authorList>
            <person name="Xu X."/>
            <person name="Wang J."/>
            <person name="Liu H."/>
            <person name="Wang Q."/>
            <person name="Fu S."/>
            <person name="Zhang J."/>
            <person name="Wang B."/>
            <person name="He Y."/>
            <person name="Li F."/>
            <person name="Nie K."/>
            <person name="Xu S."/>
            <person name="Wang H."/>
            <person name="Lu X."/>
            <person name="Shi M."/>
            <person name="Liang G."/>
        </authorList>
    </citation>
    <scope>NUCLEOTIDE SEQUENCE [LARGE SCALE GENOMIC DNA]</scope>
</reference>
<dbReference type="EMBL" id="MW890015">
    <property type="protein sequence ID" value="URZ95406.1"/>
    <property type="molecule type" value="Viral_cRNA"/>
</dbReference>